<organism evidence="2 3">
    <name type="scientific">Canna indica</name>
    <name type="common">Indian-shot</name>
    <dbReference type="NCBI Taxonomy" id="4628"/>
    <lineage>
        <taxon>Eukaryota</taxon>
        <taxon>Viridiplantae</taxon>
        <taxon>Streptophyta</taxon>
        <taxon>Embryophyta</taxon>
        <taxon>Tracheophyta</taxon>
        <taxon>Spermatophyta</taxon>
        <taxon>Magnoliopsida</taxon>
        <taxon>Liliopsida</taxon>
        <taxon>Zingiberales</taxon>
        <taxon>Cannaceae</taxon>
        <taxon>Canna</taxon>
    </lineage>
</organism>
<dbReference type="EMBL" id="CP136894">
    <property type="protein sequence ID" value="WOL07677.1"/>
    <property type="molecule type" value="Genomic_DNA"/>
</dbReference>
<name>A0AAQ3KFB1_9LILI</name>
<feature type="region of interest" description="Disordered" evidence="1">
    <location>
        <begin position="27"/>
        <end position="64"/>
    </location>
</feature>
<sequence length="153" mass="16552">MANMYTTRREWDDVKKFISGFNKAVSSSPCGRRIGTPPSPNHSTSRSTLSSTRRRRTLSSSPVPLIPIASSRNFVASPPRLSKKSVSNRRPRHLLARHRLLARQRLLRSAAASLPANASSLEGGSGEVPRVDLSFPAVASLLPPAVSMLRAAA</sequence>
<evidence type="ECO:0000313" key="3">
    <source>
        <dbReference type="Proteomes" id="UP001327560"/>
    </source>
</evidence>
<protein>
    <submittedName>
        <fullName evidence="2">Uncharacterized protein</fullName>
    </submittedName>
</protein>
<keyword evidence="3" id="KW-1185">Reference proteome</keyword>
<dbReference type="Proteomes" id="UP001327560">
    <property type="component" value="Chromosome 5"/>
</dbReference>
<accession>A0AAQ3KFB1</accession>
<gene>
    <name evidence="2" type="ORF">Cni_G16424</name>
</gene>
<reference evidence="2 3" key="1">
    <citation type="submission" date="2023-10" db="EMBL/GenBank/DDBJ databases">
        <title>Chromosome-scale genome assembly provides insights into flower coloration mechanisms of Canna indica.</title>
        <authorList>
            <person name="Li C."/>
        </authorList>
    </citation>
    <scope>NUCLEOTIDE SEQUENCE [LARGE SCALE GENOMIC DNA]</scope>
    <source>
        <tissue evidence="2">Flower</tissue>
    </source>
</reference>
<evidence type="ECO:0000313" key="2">
    <source>
        <dbReference type="EMBL" id="WOL07677.1"/>
    </source>
</evidence>
<evidence type="ECO:0000256" key="1">
    <source>
        <dbReference type="SAM" id="MobiDB-lite"/>
    </source>
</evidence>
<proteinExistence type="predicted"/>
<dbReference type="AlphaFoldDB" id="A0AAQ3KFB1"/>